<dbReference type="SUPFAM" id="SSF103473">
    <property type="entry name" value="MFS general substrate transporter"/>
    <property type="match status" value="1"/>
</dbReference>
<dbReference type="Pfam" id="PF07690">
    <property type="entry name" value="MFS_1"/>
    <property type="match status" value="2"/>
</dbReference>
<feature type="transmembrane region" description="Helical" evidence="2">
    <location>
        <begin position="94"/>
        <end position="115"/>
    </location>
</feature>
<feature type="compositionally biased region" description="Basic and acidic residues" evidence="1">
    <location>
        <begin position="460"/>
        <end position="481"/>
    </location>
</feature>
<feature type="transmembrane region" description="Helical" evidence="2">
    <location>
        <begin position="655"/>
        <end position="673"/>
    </location>
</feature>
<feature type="transmembrane region" description="Helical" evidence="2">
    <location>
        <begin position="37"/>
        <end position="57"/>
    </location>
</feature>
<evidence type="ECO:0008006" key="5">
    <source>
        <dbReference type="Google" id="ProtNLM"/>
    </source>
</evidence>
<sequence length="728" mass="78513">TRAFIATQINSSQLFISPLDPVRPAAALLVRRFGCRLVGFCGGVIASLGIACCAYSPNIEVFILFFGVVAGFGVGLIYLPSITMSNMYFDRKRGVVAGIITSGSGFGLLALAQLTEVLLDVYGWRGCYLVMGGIVLNFCVCACLMRPLPLKAASMTVVKDPGEDAAHTTPAELTYAQIEDIDVLYSSEKIAPELLHSVTDDCRFSIVSVEEIGEDDVPVHHTSRESVVQAWSSIKNLFLGHSHLGGSHTHIHGRGGYNKFCRTADVSQSTSYLSGPTSRPSRTHHSSLPFGVFSTWLEMQVPPYLSHHSVDKASTWRTVPHEKKPLARTLYSPSGLGNKHETHFHSHTGIASSHLVKRGHVPVPYRGLSRRSRAGETSGSFGILHRILDKSFHASKEQKSSTEDFSRPISSLEADSKLDNHLDSKADPAALLEQADVSSPGCDVREHSGGLPLELCRERSRSSVSRDENNHTHDLQRRRLTSENSKAEVCADSDTQNAVSDSTNSGCSSSSTSEDTISTGKCRAVKAWFLRQRLLLLFLVGAFLIQLTSNVPTLLTPSYAYLYDVSHKQSAQILSIFGLVNTAGRLGAGLLVYWGCGSLRVHNLGTLLGGVACCIFPFCTTFPTIATCLAFYGFFMGAFPPLQPVILAEYLGIERLASVFGTMCFVKAFANLAGAPLAGAVYGVTGLYTIPVAGCGAVLILAALLHELAACCTPPRDHKVSQDHDVTG</sequence>
<evidence type="ECO:0000313" key="3">
    <source>
        <dbReference type="EMBL" id="KAK7502735.1"/>
    </source>
</evidence>
<keyword evidence="2" id="KW-0472">Membrane</keyword>
<keyword evidence="4" id="KW-1185">Reference proteome</keyword>
<dbReference type="Proteomes" id="UP001519460">
    <property type="component" value="Unassembled WGS sequence"/>
</dbReference>
<organism evidence="3 4">
    <name type="scientific">Batillaria attramentaria</name>
    <dbReference type="NCBI Taxonomy" id="370345"/>
    <lineage>
        <taxon>Eukaryota</taxon>
        <taxon>Metazoa</taxon>
        <taxon>Spiralia</taxon>
        <taxon>Lophotrochozoa</taxon>
        <taxon>Mollusca</taxon>
        <taxon>Gastropoda</taxon>
        <taxon>Caenogastropoda</taxon>
        <taxon>Sorbeoconcha</taxon>
        <taxon>Cerithioidea</taxon>
        <taxon>Batillariidae</taxon>
        <taxon>Batillaria</taxon>
    </lineage>
</organism>
<dbReference type="InterPro" id="IPR036259">
    <property type="entry name" value="MFS_trans_sf"/>
</dbReference>
<evidence type="ECO:0000256" key="1">
    <source>
        <dbReference type="SAM" id="MobiDB-lite"/>
    </source>
</evidence>
<feature type="transmembrane region" description="Helical" evidence="2">
    <location>
        <begin position="121"/>
        <end position="145"/>
    </location>
</feature>
<comment type="caution">
    <text evidence="3">The sequence shown here is derived from an EMBL/GenBank/DDBJ whole genome shotgun (WGS) entry which is preliminary data.</text>
</comment>
<accession>A0ABD0LT64</accession>
<evidence type="ECO:0000256" key="2">
    <source>
        <dbReference type="SAM" id="Phobius"/>
    </source>
</evidence>
<dbReference type="EMBL" id="JACVVK020000024">
    <property type="protein sequence ID" value="KAK7502735.1"/>
    <property type="molecule type" value="Genomic_DNA"/>
</dbReference>
<dbReference type="PANTHER" id="PTHR11360:SF286">
    <property type="entry name" value="GH22266P"/>
    <property type="match status" value="1"/>
</dbReference>
<dbReference type="PANTHER" id="PTHR11360">
    <property type="entry name" value="MONOCARBOXYLATE TRANSPORTER"/>
    <property type="match status" value="1"/>
</dbReference>
<protein>
    <recommendedName>
        <fullName evidence="5">Major facilitator superfamily (MFS) profile domain-containing protein</fullName>
    </recommendedName>
</protein>
<feature type="transmembrane region" description="Helical" evidence="2">
    <location>
        <begin position="607"/>
        <end position="635"/>
    </location>
</feature>
<evidence type="ECO:0000313" key="4">
    <source>
        <dbReference type="Proteomes" id="UP001519460"/>
    </source>
</evidence>
<keyword evidence="2" id="KW-0812">Transmembrane</keyword>
<feature type="transmembrane region" description="Helical" evidence="2">
    <location>
        <begin position="534"/>
        <end position="553"/>
    </location>
</feature>
<name>A0ABD0LT64_9CAEN</name>
<dbReference type="InterPro" id="IPR011701">
    <property type="entry name" value="MFS"/>
</dbReference>
<feature type="non-terminal residue" evidence="3">
    <location>
        <position position="1"/>
    </location>
</feature>
<reference evidence="3 4" key="1">
    <citation type="journal article" date="2023" name="Sci. Data">
        <title>Genome assembly of the Korean intertidal mud-creeper Batillaria attramentaria.</title>
        <authorList>
            <person name="Patra A.K."/>
            <person name="Ho P.T."/>
            <person name="Jun S."/>
            <person name="Lee S.J."/>
            <person name="Kim Y."/>
            <person name="Won Y.J."/>
        </authorList>
    </citation>
    <scope>NUCLEOTIDE SEQUENCE [LARGE SCALE GENOMIC DNA]</scope>
    <source>
        <strain evidence="3">Wonlab-2016</strain>
    </source>
</reference>
<feature type="compositionally biased region" description="Low complexity" evidence="1">
    <location>
        <begin position="500"/>
        <end position="515"/>
    </location>
</feature>
<dbReference type="Gene3D" id="1.20.1250.20">
    <property type="entry name" value="MFS general substrate transporter like domains"/>
    <property type="match status" value="2"/>
</dbReference>
<keyword evidence="2" id="KW-1133">Transmembrane helix</keyword>
<feature type="transmembrane region" description="Helical" evidence="2">
    <location>
        <begin position="573"/>
        <end position="595"/>
    </location>
</feature>
<feature type="transmembrane region" description="Helical" evidence="2">
    <location>
        <begin position="63"/>
        <end position="82"/>
    </location>
</feature>
<feature type="region of interest" description="Disordered" evidence="1">
    <location>
        <begin position="460"/>
        <end position="515"/>
    </location>
</feature>
<proteinExistence type="predicted"/>
<dbReference type="InterPro" id="IPR050327">
    <property type="entry name" value="Proton-linked_MCT"/>
</dbReference>
<feature type="transmembrane region" description="Helical" evidence="2">
    <location>
        <begin position="680"/>
        <end position="705"/>
    </location>
</feature>
<dbReference type="AlphaFoldDB" id="A0ABD0LT64"/>
<gene>
    <name evidence="3" type="ORF">BaRGS_00005985</name>
</gene>